<comment type="caution">
    <text evidence="3">The sequence shown here is derived from an EMBL/GenBank/DDBJ whole genome shotgun (WGS) entry which is preliminary data.</text>
</comment>
<dbReference type="AlphaFoldDB" id="A0ABD2PY96"/>
<evidence type="ECO:0000313" key="3">
    <source>
        <dbReference type="EMBL" id="KAL3312392.1"/>
    </source>
</evidence>
<dbReference type="InterPro" id="IPR019337">
    <property type="entry name" value="Telomere_length_regulation_dom"/>
</dbReference>
<evidence type="ECO:0000313" key="4">
    <source>
        <dbReference type="Proteomes" id="UP001626550"/>
    </source>
</evidence>
<dbReference type="InterPro" id="IPR051970">
    <property type="entry name" value="TEL2_Regulation"/>
</dbReference>
<accession>A0ABD2PY96</accession>
<dbReference type="PANTHER" id="PTHR15830:SF10">
    <property type="entry name" value="TELOMERE LENGTH REGULATION PROTEIN TEL2 HOMOLOG"/>
    <property type="match status" value="1"/>
</dbReference>
<proteinExistence type="inferred from homology"/>
<dbReference type="Proteomes" id="UP001626550">
    <property type="component" value="Unassembled WGS sequence"/>
</dbReference>
<sequence>MLAENQMEVSKFLFDYEEVVDHYECLSEYLNDEKPLRDMEIDMVLKKLYLDVKSEKSERAKSLLSKTISNGRNLVHFVKLFAFVSIRNFDSHTGLLFKKLFQKLDQLFQHLLQEKDDILTKNSCRLLCNLPMLFAPQYPDLISDKFKYDVFDQIVLQHYLLAFDQSILLTSIQNIFLQRNLPNHLSIKFIFRSLRHFPDSGKFDQIGMKALQMWSDSIVIQRNSYQRHLVLTRIIISWILEFREHLQPSNEDTSELAINGTSLHLSSPRFEIRNLGMLLGQWLVNRLQISNQLTDPDRSKLEFPIDNECKEAKDFYSYFEQKETLAKPEKEPVPKVEPCPLLLDSDDDSDEEAFTTAEPLKSKKLTVSEQLSHSLWPPKDRRPRYVKECLDALSLSNPESGSVFLSAIAYADRLFYEHPSQVREFSQELASVLLYMNSPASPFEEEVSKCRMKALTATVLIDPVKTVRYLTHQFNEAQLSLSMKCDILEALTKAAVDLGGVAPSLNGVKSKELALNRNLFADFAGEFFFPLTMAIRKLELSEGPFKDQDNLVLGKLISTLAIIYACARHSPTLLRMREDLIELGSHLSKHEEPFVRKAAVTALTTILMTDCMPWR</sequence>
<evidence type="ECO:0000259" key="2">
    <source>
        <dbReference type="Pfam" id="PF10193"/>
    </source>
</evidence>
<protein>
    <submittedName>
        <fullName evidence="3">TEL2, telomere maintenance protein 2</fullName>
    </submittedName>
</protein>
<dbReference type="Pfam" id="PF10193">
    <property type="entry name" value="Telomere_reg-2"/>
    <property type="match status" value="1"/>
</dbReference>
<dbReference type="Gene3D" id="1.25.40.720">
    <property type="entry name" value="Telomere length regulation protein 2, C-terminal domain"/>
    <property type="match status" value="1"/>
</dbReference>
<dbReference type="EMBL" id="JBJKFK010001719">
    <property type="protein sequence ID" value="KAL3312392.1"/>
    <property type="molecule type" value="Genomic_DNA"/>
</dbReference>
<keyword evidence="4" id="KW-1185">Reference proteome</keyword>
<comment type="similarity">
    <text evidence="1">Belongs to the TEL2 family.</text>
</comment>
<reference evidence="3 4" key="1">
    <citation type="submission" date="2024-11" db="EMBL/GenBank/DDBJ databases">
        <title>Adaptive evolution of stress response genes in parasites aligns with host niche diversity.</title>
        <authorList>
            <person name="Hahn C."/>
            <person name="Resl P."/>
        </authorList>
    </citation>
    <scope>NUCLEOTIDE SEQUENCE [LARGE SCALE GENOMIC DNA]</scope>
    <source>
        <strain evidence="3">EGGRZ-B1_66</strain>
        <tissue evidence="3">Body</tissue>
    </source>
</reference>
<name>A0ABD2PY96_9PLAT</name>
<dbReference type="InterPro" id="IPR038528">
    <property type="entry name" value="TEL2_C_sf"/>
</dbReference>
<evidence type="ECO:0000256" key="1">
    <source>
        <dbReference type="ARBA" id="ARBA00006133"/>
    </source>
</evidence>
<feature type="domain" description="Telomere length regulation protein conserved" evidence="2">
    <location>
        <begin position="383"/>
        <end position="495"/>
    </location>
</feature>
<gene>
    <name evidence="3" type="primary">TELO2</name>
    <name evidence="3" type="ORF">Ciccas_009017</name>
</gene>
<organism evidence="3 4">
    <name type="scientific">Cichlidogyrus casuarinus</name>
    <dbReference type="NCBI Taxonomy" id="1844966"/>
    <lineage>
        <taxon>Eukaryota</taxon>
        <taxon>Metazoa</taxon>
        <taxon>Spiralia</taxon>
        <taxon>Lophotrochozoa</taxon>
        <taxon>Platyhelminthes</taxon>
        <taxon>Monogenea</taxon>
        <taxon>Monopisthocotylea</taxon>
        <taxon>Dactylogyridea</taxon>
        <taxon>Ancyrocephalidae</taxon>
        <taxon>Cichlidogyrus</taxon>
    </lineage>
</organism>
<dbReference type="PANTHER" id="PTHR15830">
    <property type="entry name" value="TELOMERE LENGTH REGULATION PROTEIN TEL2 FAMILY MEMBER"/>
    <property type="match status" value="1"/>
</dbReference>